<evidence type="ECO:0000259" key="2">
    <source>
        <dbReference type="Pfam" id="PF12680"/>
    </source>
</evidence>
<feature type="signal peptide" evidence="1">
    <location>
        <begin position="1"/>
        <end position="45"/>
    </location>
</feature>
<organism evidence="3 4">
    <name type="scientific">Thiomonas arsenitoxydans (strain DSM 22701 / CIP 110005 / 3As)</name>
    <dbReference type="NCBI Taxonomy" id="426114"/>
    <lineage>
        <taxon>Bacteria</taxon>
        <taxon>Pseudomonadati</taxon>
        <taxon>Pseudomonadota</taxon>
        <taxon>Betaproteobacteria</taxon>
        <taxon>Burkholderiales</taxon>
        <taxon>Thiomonas</taxon>
    </lineage>
</organism>
<dbReference type="AlphaFoldDB" id="D6CN35"/>
<feature type="chain" id="PRO_5003081913" description="SnoaL-like domain-containing protein" evidence="1">
    <location>
        <begin position="46"/>
        <end position="168"/>
    </location>
</feature>
<dbReference type="Pfam" id="PF12680">
    <property type="entry name" value="SnoaL_2"/>
    <property type="match status" value="1"/>
</dbReference>
<sequence>MLRAVYAASLPQTELMMKTATRLTPTLAAAALALSALWIAPSAYADTPVEAARAHIEAIAAGNVDAITASYGPDAVLEWVGGPLDGRYASADTIKTTWTKFTKANGPLTATIDHLQEAANPNGATVTADVVFKGKTAIPVRYVLTYRSGKLVDEIWQIDPKLASKGGY</sequence>
<reference evidence="4" key="2">
    <citation type="journal article" date="2010" name="PLoS Genet.">
        <title>Structure, function, and evolution of the Thiomonas spp. genome.</title>
        <authorList>
            <person name="Arsene-Ploetze F."/>
            <person name="Koechler S."/>
            <person name="Marchal M."/>
            <person name="Coppee J.Y."/>
            <person name="Chandler M."/>
            <person name="Bonnefoy V."/>
            <person name="Brochier-Armanet C."/>
            <person name="Barakat M."/>
            <person name="Barbe V."/>
            <person name="Battaglia-Brunet F."/>
            <person name="Bruneel O."/>
            <person name="Bryan C.G."/>
            <person name="Cleiss-Arnold J."/>
            <person name="Cruveiller S."/>
            <person name="Erhardt M."/>
            <person name="Heinrich-Salmeron A."/>
            <person name="Hommais F."/>
            <person name="Joulian C."/>
            <person name="Krin E."/>
            <person name="Lieutaud A."/>
            <person name="Lievremont D."/>
            <person name="Michel C."/>
            <person name="Muller D."/>
            <person name="Ortet P."/>
            <person name="Proux C."/>
            <person name="Siguier P."/>
            <person name="Roche D."/>
            <person name="Rouy Z."/>
            <person name="Salvignol G."/>
            <person name="Slyemi D."/>
            <person name="Talla E."/>
            <person name="Weiss S."/>
            <person name="Weissenbach J."/>
            <person name="Medigue C."/>
            <person name="Bertin P.N."/>
        </authorList>
    </citation>
    <scope>NUCLEOTIDE SEQUENCE [LARGE SCALE GENOMIC DNA]</scope>
    <source>
        <strain evidence="4">DSM 22701 / CIP 110005 / 3As</strain>
    </source>
</reference>
<proteinExistence type="predicted"/>
<evidence type="ECO:0000256" key="1">
    <source>
        <dbReference type="SAM" id="SignalP"/>
    </source>
</evidence>
<dbReference type="InterPro" id="IPR032710">
    <property type="entry name" value="NTF2-like_dom_sf"/>
</dbReference>
<name>D6CN35_THIA3</name>
<dbReference type="eggNOG" id="ENOG5032TQI">
    <property type="taxonomic scope" value="Bacteria"/>
</dbReference>
<protein>
    <recommendedName>
        <fullName evidence="2">SnoaL-like domain-containing protein</fullName>
    </recommendedName>
</protein>
<dbReference type="HOGENOM" id="CLU_1821286_0_0_4"/>
<keyword evidence="1" id="KW-0732">Signal</keyword>
<dbReference type="SUPFAM" id="SSF54427">
    <property type="entry name" value="NTF2-like"/>
    <property type="match status" value="1"/>
</dbReference>
<dbReference type="Gene3D" id="3.10.450.50">
    <property type="match status" value="1"/>
</dbReference>
<evidence type="ECO:0000313" key="3">
    <source>
        <dbReference type="EMBL" id="CAZ89963.1"/>
    </source>
</evidence>
<reference key="1">
    <citation type="submission" date="2009-07" db="EMBL/GenBank/DDBJ databases">
        <authorList>
            <person name="Genoscope - CEA"/>
        </authorList>
    </citation>
    <scope>NUCLEOTIDE SEQUENCE</scope>
    <source>
        <strain>3As</strain>
    </source>
</reference>
<gene>
    <name evidence="3" type="ordered locus">THI_3368</name>
</gene>
<dbReference type="KEGG" id="thi:THI_3368"/>
<dbReference type="Proteomes" id="UP000002372">
    <property type="component" value="Chromosome"/>
</dbReference>
<dbReference type="EMBL" id="FP475956">
    <property type="protein sequence ID" value="CAZ89963.1"/>
    <property type="molecule type" value="Genomic_DNA"/>
</dbReference>
<accession>D6CN35</accession>
<dbReference type="InterPro" id="IPR037401">
    <property type="entry name" value="SnoaL-like"/>
</dbReference>
<feature type="domain" description="SnoaL-like" evidence="2">
    <location>
        <begin position="52"/>
        <end position="147"/>
    </location>
</feature>
<evidence type="ECO:0000313" key="4">
    <source>
        <dbReference type="Proteomes" id="UP000002372"/>
    </source>
</evidence>